<evidence type="ECO:0000313" key="2">
    <source>
        <dbReference type="Proteomes" id="UP001431209"/>
    </source>
</evidence>
<protein>
    <submittedName>
        <fullName evidence="1">Uncharacterized protein</fullName>
    </submittedName>
</protein>
<reference evidence="1 2" key="1">
    <citation type="submission" date="2024-03" db="EMBL/GenBank/DDBJ databases">
        <title>The Acrasis kona genome and developmental transcriptomes reveal deep origins of eukaryotic multicellular pathways.</title>
        <authorList>
            <person name="Sheikh S."/>
            <person name="Fu C.-J."/>
            <person name="Brown M.W."/>
            <person name="Baldauf S.L."/>
        </authorList>
    </citation>
    <scope>NUCLEOTIDE SEQUENCE [LARGE SCALE GENOMIC DNA]</scope>
    <source>
        <strain evidence="1 2">ATCC MYA-3509</strain>
    </source>
</reference>
<organism evidence="1 2">
    <name type="scientific">Acrasis kona</name>
    <dbReference type="NCBI Taxonomy" id="1008807"/>
    <lineage>
        <taxon>Eukaryota</taxon>
        <taxon>Discoba</taxon>
        <taxon>Heterolobosea</taxon>
        <taxon>Tetramitia</taxon>
        <taxon>Eutetramitia</taxon>
        <taxon>Acrasidae</taxon>
        <taxon>Acrasis</taxon>
    </lineage>
</organism>
<evidence type="ECO:0000313" key="1">
    <source>
        <dbReference type="EMBL" id="KAL0490101.1"/>
    </source>
</evidence>
<keyword evidence="2" id="KW-1185">Reference proteome</keyword>
<gene>
    <name evidence="1" type="ORF">AKO1_006739</name>
</gene>
<proteinExistence type="predicted"/>
<dbReference type="AlphaFoldDB" id="A0AAW2ZN22"/>
<comment type="caution">
    <text evidence="1">The sequence shown here is derived from an EMBL/GenBank/DDBJ whole genome shotgun (WGS) entry which is preliminary data.</text>
</comment>
<dbReference type="Proteomes" id="UP001431209">
    <property type="component" value="Unassembled WGS sequence"/>
</dbReference>
<accession>A0AAW2ZN22</accession>
<dbReference type="EMBL" id="JAOPGA020001637">
    <property type="protein sequence ID" value="KAL0490101.1"/>
    <property type="molecule type" value="Genomic_DNA"/>
</dbReference>
<sequence>MSISRETTTAPLIEDESNWTDTVKHAVEGFSKDVQEGFKTMVKNVKGVTDTIAEDMVALSNTLADEVLALKKNLLEEPLETKEIDQDLWVPGQRSHIDSLKSEKHVKGMEPEIMLERKAWLKDKIVEVHSKNSRVQQVKAE</sequence>
<name>A0AAW2ZN22_9EUKA</name>